<evidence type="ECO:0000256" key="8">
    <source>
        <dbReference type="ARBA" id="ARBA00022840"/>
    </source>
</evidence>
<evidence type="ECO:0000256" key="11">
    <source>
        <dbReference type="ARBA" id="ARBA00023204"/>
    </source>
</evidence>
<comment type="catalytic activity">
    <reaction evidence="14 15">
        <text>ATP + H2O = ADP + phosphate + H(+)</text>
        <dbReference type="Rhea" id="RHEA:13065"/>
        <dbReference type="ChEBI" id="CHEBI:15377"/>
        <dbReference type="ChEBI" id="CHEBI:15378"/>
        <dbReference type="ChEBI" id="CHEBI:30616"/>
        <dbReference type="ChEBI" id="CHEBI:43474"/>
        <dbReference type="ChEBI" id="CHEBI:456216"/>
        <dbReference type="EC" id="5.6.2.4"/>
    </reaction>
</comment>
<proteinExistence type="inferred from homology"/>
<comment type="similarity">
    <text evidence="15">Belongs to the helicase family. UvrD subfamily.</text>
</comment>
<evidence type="ECO:0000256" key="6">
    <source>
        <dbReference type="ARBA" id="ARBA00022806"/>
    </source>
</evidence>
<keyword evidence="1 15" id="KW-0540">Nuclease</keyword>
<comment type="catalytic activity">
    <reaction evidence="13 15">
        <text>Couples ATP hydrolysis with the unwinding of duplex DNA by translocating in the 3'-5' direction.</text>
        <dbReference type="EC" id="5.6.2.4"/>
    </reaction>
</comment>
<feature type="binding site" evidence="15">
    <location>
        <position position="1155"/>
    </location>
    <ligand>
        <name>Mg(2+)</name>
        <dbReference type="ChEBI" id="CHEBI:18420"/>
    </ligand>
</feature>
<evidence type="ECO:0000256" key="13">
    <source>
        <dbReference type="ARBA" id="ARBA00034617"/>
    </source>
</evidence>
<reference evidence="21 23" key="1">
    <citation type="journal article" date="2018" name="Front. Microbiol.">
        <title>Genome-Based Analysis Reveals the Taxonomy and Diversity of the Family Idiomarinaceae.</title>
        <authorList>
            <person name="Liu Y."/>
            <person name="Lai Q."/>
            <person name="Shao Z."/>
        </authorList>
    </citation>
    <scope>NUCLEOTIDE SEQUENCE [LARGE SCALE GENOMIC DNA]</scope>
    <source>
        <strain evidence="21 23">CF12-14</strain>
    </source>
</reference>
<dbReference type="GO" id="GO:0000287">
    <property type="term" value="F:magnesium ion binding"/>
    <property type="evidence" value="ECO:0007669"/>
    <property type="project" value="UniProtKB-UniRule"/>
</dbReference>
<evidence type="ECO:0000256" key="9">
    <source>
        <dbReference type="ARBA" id="ARBA00022842"/>
    </source>
</evidence>
<comment type="catalytic activity">
    <reaction evidence="15">
        <text>Exonucleolytic cleavage (in the presence of ATP) in either 5'- to 3'- or 3'- to 5'-direction to yield 5'-phosphooligonucleotides.</text>
        <dbReference type="EC" id="3.1.11.5"/>
    </reaction>
</comment>
<dbReference type="Gene3D" id="3.40.50.300">
    <property type="entry name" value="P-loop containing nucleotide triphosphate hydrolases"/>
    <property type="match status" value="2"/>
</dbReference>
<dbReference type="HAMAP" id="MF_01485">
    <property type="entry name" value="RecB"/>
    <property type="match status" value="1"/>
</dbReference>
<feature type="binding site" evidence="15">
    <location>
        <position position="1142"/>
    </location>
    <ligand>
        <name>Mg(2+)</name>
        <dbReference type="ChEBI" id="CHEBI:18420"/>
    </ligand>
</feature>
<name>A0A327WUK8_9GAMM</name>
<evidence type="ECO:0000256" key="10">
    <source>
        <dbReference type="ARBA" id="ARBA00023125"/>
    </source>
</evidence>
<keyword evidence="7 15" id="KW-0269">Exonuclease</keyword>
<keyword evidence="5 15" id="KW-0378">Hydrolase</keyword>
<keyword evidence="3 15" id="KW-0547">Nucleotide-binding</keyword>
<evidence type="ECO:0000313" key="20">
    <source>
        <dbReference type="EMBL" id="RAJ96496.1"/>
    </source>
</evidence>
<dbReference type="EC" id="3.1.11.5" evidence="15"/>
<dbReference type="Proteomes" id="UP000249203">
    <property type="component" value="Unassembled WGS sequence"/>
</dbReference>
<dbReference type="OrthoDB" id="9810135at2"/>
<evidence type="ECO:0000256" key="16">
    <source>
        <dbReference type="PROSITE-ProRule" id="PRU00560"/>
    </source>
</evidence>
<accession>A0A327WUK8</accession>
<dbReference type="InterPro" id="IPR027417">
    <property type="entry name" value="P-loop_NTPase"/>
</dbReference>
<comment type="domain">
    <text evidence="15">The C-terminal domain has nuclease activity and interacts with RecD. It interacts with RecA, facilitating its loading onto ssDNA.</text>
</comment>
<evidence type="ECO:0000313" key="21">
    <source>
        <dbReference type="EMBL" id="RUO23755.1"/>
    </source>
</evidence>
<dbReference type="InterPro" id="IPR011335">
    <property type="entry name" value="Restrct_endonuc-II-like"/>
</dbReference>
<dbReference type="InterPro" id="IPR000212">
    <property type="entry name" value="DNA_helicase_UvrD/REP"/>
</dbReference>
<dbReference type="EC" id="5.6.2.4" evidence="15"/>
<comment type="miscellaneous">
    <text evidence="15">In the RecBCD complex, RecB has a slow 3'-5' helicase, an exonuclease activity and loads RecA onto ssDNA, RecD has a fast 5'-3' helicase activity, while RecC stimulates the ATPase and processivity of the RecB helicase and contributes to recognition of the Chi site.</text>
</comment>
<evidence type="ECO:0000313" key="22">
    <source>
        <dbReference type="Proteomes" id="UP000249203"/>
    </source>
</evidence>
<dbReference type="InterPro" id="IPR038726">
    <property type="entry name" value="PDDEXK_AddAB-type"/>
</dbReference>
<evidence type="ECO:0000256" key="17">
    <source>
        <dbReference type="SAM" id="MobiDB-lite"/>
    </source>
</evidence>
<dbReference type="Gene3D" id="3.90.320.10">
    <property type="match status" value="1"/>
</dbReference>
<keyword evidence="4 15" id="KW-0227">DNA damage</keyword>
<dbReference type="PANTHER" id="PTHR11070:SF23">
    <property type="entry name" value="RECBCD ENZYME SUBUNIT RECB"/>
    <property type="match status" value="1"/>
</dbReference>
<dbReference type="Gene3D" id="1.10.486.10">
    <property type="entry name" value="PCRA, domain 4"/>
    <property type="match status" value="1"/>
</dbReference>
<dbReference type="AlphaFoldDB" id="A0A327WUK8"/>
<feature type="domain" description="UvrD-like helicase C-terminal" evidence="19">
    <location>
        <begin position="540"/>
        <end position="813"/>
    </location>
</feature>
<organism evidence="20 22">
    <name type="scientific">Aliidiomarina maris</name>
    <dbReference type="NCBI Taxonomy" id="531312"/>
    <lineage>
        <taxon>Bacteria</taxon>
        <taxon>Pseudomonadati</taxon>
        <taxon>Pseudomonadota</taxon>
        <taxon>Gammaproteobacteria</taxon>
        <taxon>Alteromonadales</taxon>
        <taxon>Idiomarinaceae</taxon>
        <taxon>Aliidiomarina</taxon>
    </lineage>
</organism>
<dbReference type="NCBIfam" id="TIGR00609">
    <property type="entry name" value="recB"/>
    <property type="match status" value="1"/>
</dbReference>
<feature type="binding site" evidence="15">
    <location>
        <position position="1024"/>
    </location>
    <ligand>
        <name>Mg(2+)</name>
        <dbReference type="ChEBI" id="CHEBI:18420"/>
    </ligand>
</feature>
<dbReference type="Pfam" id="PF13361">
    <property type="entry name" value="UvrD_C"/>
    <property type="match status" value="1"/>
</dbReference>
<evidence type="ECO:0000256" key="1">
    <source>
        <dbReference type="ARBA" id="ARBA00022722"/>
    </source>
</evidence>
<evidence type="ECO:0000256" key="14">
    <source>
        <dbReference type="ARBA" id="ARBA00048988"/>
    </source>
</evidence>
<dbReference type="PROSITE" id="PS51217">
    <property type="entry name" value="UVRD_HELICASE_CTER"/>
    <property type="match status" value="1"/>
</dbReference>
<dbReference type="Proteomes" id="UP000287865">
    <property type="component" value="Unassembled WGS sequence"/>
</dbReference>
<comment type="caution">
    <text evidence="20">The sequence shown here is derived from an EMBL/GenBank/DDBJ whole genome shotgun (WGS) entry which is preliminary data.</text>
</comment>
<evidence type="ECO:0000256" key="4">
    <source>
        <dbReference type="ARBA" id="ARBA00022763"/>
    </source>
</evidence>
<comment type="domain">
    <text evidence="15">The N-terminal DNA-binding domain is a ssDNA-dependent ATPase and has ATP-dependent 3'-5' helicase function. This domain interacts with RecC.</text>
</comment>
<dbReference type="InterPro" id="IPR011604">
    <property type="entry name" value="PDDEXK-like_dom_sf"/>
</dbReference>
<dbReference type="Gene3D" id="1.10.3170.10">
    <property type="entry name" value="Recbcd, chain B, domain 2"/>
    <property type="match status" value="1"/>
</dbReference>
<dbReference type="InterPro" id="IPR014017">
    <property type="entry name" value="DNA_helicase_UvrD-like_C"/>
</dbReference>
<sequence length="1253" mass="140857">MQLSMFPSSDEPAATAPATSQGSQQEHVLHSPLQLPLDGSNLIEASAGTGKTYTIAALYVRFILAHIATIERPALREKPLLPPNILVVTFTKAATAELKDRIRQRLVEAAQWFRSEPDNVAQADEFLTQLRSQYDPQLWPSCAYALQVASEWMDEASVKTIHSWCQSLLKEHAFSSGTLFTQELTTELQRFRQDAGQDYWREHVYALGAEAYNAVQAVASGPLDLVQKCLPLWPLVGNSKPVALDIEALWLQQQALHLERIAAQQKQWLIWHAQILNTVEQADQQGLLLNKRKVSPNATKRALSAIQDWLALSPAEAAIEPPNITAAMLSNYSVQGFSELVDMPVEHLPWLGQLETLKQVTSQGASIREPLLRHAAQWIRQRYYDALQRHALMSFDDIIAQCRHALEGSTGDILAAQVRTDYPIAMVDEFQDTDPDQYAIFKAIYPLQAQQTAQNDSAIFLIGDPKQAIYAFRGADIYTYLQARRDTEGRHFTLAKNFRSSANMVAAANAIFLPAEQQRDKRAFLFNRPQGNQVPFVEVEAHGQKAQWIVNGQPQHQALTLWQQQHPDDPGKVLGSTEYVQQQAQSCASYIVELLTGAQQGVTGFQRPGQPLQPLQRADIAILVNSRREGAQMQRALRERGVASVYLSDRQSVFESLLAPDVLRILLACAHPEQRQVLTDALYSPILAISIDDLAALQHDDEAWDKRVEQFMQYADIWRRRGVLALIQRWIHDFAIAARLLAAPGGERDMTDLLHLAELLQQASTQLDGEQALLRYLRDKIYQPSDEGSDEQTVRLESDSELVQIVTVHKSKGLEYPLVFLPFSSVSRPLNSKQPIFSYHDEQGELCYATELTDTVQAQVNEERLGEEIRRLYVALTRAKYATWASVASVRHWQHGAFAYLANAEHSDSAELPAQVSATWGQSQHVSIASQPPANDAMWQAPIDDVVLAGARQMPAGHQFNPWWVASYSALRYGSSRTPQTSQEANLFDDHETDDTVTQYDDAQRQIGRIHHLPRGAQPGTLLHGILEDAAAHGFAEVAARPELAEELVAKRCRHGVWLDLQDDIRAWLLSYLSTPFALPQGNLCRLSDLQVYQPEPEFWLSIQAHSTVQLDALITQSILPDFPRPPLQPMQLQGMLKGFIDLLFEYEGRYYVADYKSNYIGARDEDYQHTQLTAKMLGSRYDVQYALYSLALHRLLQVRLGDAYCFDSHFGGIVYMFMRGHHGPCQGVFTDRPQQALLDDMSALMLNPGQEA</sequence>
<evidence type="ECO:0000256" key="5">
    <source>
        <dbReference type="ARBA" id="ARBA00022801"/>
    </source>
</evidence>
<dbReference type="RefSeq" id="WP_111569666.1">
    <property type="nucleotide sequence ID" value="NZ_PIPK01000008.1"/>
</dbReference>
<reference evidence="20 22" key="2">
    <citation type="submission" date="2018-06" db="EMBL/GenBank/DDBJ databases">
        <title>Genomic Encyclopedia of Type Strains, Phase III (KMG-III): the genomes of soil and plant-associated and newly described type strains.</title>
        <authorList>
            <person name="Whitman W."/>
        </authorList>
    </citation>
    <scope>NUCLEOTIDE SEQUENCE [LARGE SCALE GENOMIC DNA]</scope>
    <source>
        <strain evidence="20 22">CGMCC 1.15366</strain>
    </source>
</reference>
<dbReference type="InterPro" id="IPR014016">
    <property type="entry name" value="UvrD-like_ATP-bd"/>
</dbReference>
<dbReference type="GO" id="GO:0005829">
    <property type="term" value="C:cytosol"/>
    <property type="evidence" value="ECO:0007669"/>
    <property type="project" value="TreeGrafter"/>
</dbReference>
<comment type="subunit">
    <text evidence="15">Heterotrimer of RecB, RecC and RecD. All subunits contribute to DNA-binding. Interacts with RecA.</text>
</comment>
<dbReference type="PROSITE" id="PS51198">
    <property type="entry name" value="UVRD_HELICASE_ATP_BIND"/>
    <property type="match status" value="1"/>
</dbReference>
<dbReference type="PANTHER" id="PTHR11070">
    <property type="entry name" value="UVRD / RECB / PCRA DNA HELICASE FAMILY MEMBER"/>
    <property type="match status" value="1"/>
</dbReference>
<feature type="compositionally biased region" description="Polar residues" evidence="17">
    <location>
        <begin position="17"/>
        <end position="26"/>
    </location>
</feature>
<evidence type="ECO:0000256" key="12">
    <source>
        <dbReference type="ARBA" id="ARBA00023235"/>
    </source>
</evidence>
<keyword evidence="6 15" id="KW-0347">Helicase</keyword>
<evidence type="ECO:0000259" key="19">
    <source>
        <dbReference type="PROSITE" id="PS51217"/>
    </source>
</evidence>
<dbReference type="GO" id="GO:0008854">
    <property type="term" value="F:exodeoxyribonuclease V activity"/>
    <property type="evidence" value="ECO:0007669"/>
    <property type="project" value="UniProtKB-EC"/>
</dbReference>
<keyword evidence="12 15" id="KW-0413">Isomerase</keyword>
<evidence type="ECO:0000256" key="7">
    <source>
        <dbReference type="ARBA" id="ARBA00022839"/>
    </source>
</evidence>
<feature type="active site" description="For nuclease activity" evidence="15">
    <location>
        <position position="1155"/>
    </location>
</feature>
<feature type="region of interest" description="Disordered" evidence="17">
    <location>
        <begin position="1"/>
        <end position="29"/>
    </location>
</feature>
<dbReference type="CDD" id="cd22352">
    <property type="entry name" value="RecB_C-like"/>
    <property type="match status" value="1"/>
</dbReference>
<feature type="binding site" evidence="16">
    <location>
        <begin position="45"/>
        <end position="52"/>
    </location>
    <ligand>
        <name>ATP</name>
        <dbReference type="ChEBI" id="CHEBI:30616"/>
    </ligand>
</feature>
<evidence type="ECO:0000256" key="3">
    <source>
        <dbReference type="ARBA" id="ARBA00022741"/>
    </source>
</evidence>
<evidence type="ECO:0000259" key="18">
    <source>
        <dbReference type="PROSITE" id="PS51198"/>
    </source>
</evidence>
<keyword evidence="11 15" id="KW-0234">DNA repair</keyword>
<dbReference type="Pfam" id="PF12705">
    <property type="entry name" value="PDDEXK_1"/>
    <property type="match status" value="1"/>
</dbReference>
<keyword evidence="9 15" id="KW-0460">Magnesium</keyword>
<comment type="function">
    <text evidence="15">A helicase/nuclease that prepares dsDNA breaks (DSB) for recombinational DNA repair. Binds to DSBs and unwinds DNA via a highly rapid and processive ATP-dependent bidirectional helicase activity. Unwinds dsDNA until it encounters a Chi (crossover hotspot instigator) sequence from the 3' direction. Cuts ssDNA a few nucleotides 3' to the Chi site. The properties and activities of the enzyme are changed at Chi. The Chi-altered holoenzyme produces a long 3'-ssDNA overhang and facilitates RecA-binding to the ssDNA for homologous DNA recombination and repair. Holoenzyme degrades any linearized DNA that is unable to undergo homologous recombination. In the holoenzyme this subunit contributes ATPase, 3'-5' helicase, exonuclease activity and loads RecA onto ssDNA.</text>
</comment>
<dbReference type="GO" id="GO:0009338">
    <property type="term" value="C:exodeoxyribonuclease V complex"/>
    <property type="evidence" value="ECO:0007669"/>
    <property type="project" value="TreeGrafter"/>
</dbReference>
<dbReference type="Pfam" id="PF00580">
    <property type="entry name" value="UvrD-helicase"/>
    <property type="match status" value="1"/>
</dbReference>
<dbReference type="GO" id="GO:0043138">
    <property type="term" value="F:3'-5' DNA helicase activity"/>
    <property type="evidence" value="ECO:0007669"/>
    <property type="project" value="UniProtKB-UniRule"/>
</dbReference>
<keyword evidence="23" id="KW-1185">Reference proteome</keyword>
<dbReference type="EMBL" id="QLMD01000008">
    <property type="protein sequence ID" value="RAJ96496.1"/>
    <property type="molecule type" value="Genomic_DNA"/>
</dbReference>
<comment type="cofactor">
    <cofactor evidence="15">
        <name>Mg(2+)</name>
        <dbReference type="ChEBI" id="CHEBI:18420"/>
    </cofactor>
    <text evidence="15">Binds 1 Mg(2+) ion per subunit.</text>
</comment>
<gene>
    <name evidence="15 21" type="primary">recB</name>
    <name evidence="20" type="ORF">B0I24_10875</name>
    <name evidence="21" type="ORF">CWE07_09590</name>
</gene>
<keyword evidence="10 15" id="KW-0238">DNA-binding</keyword>
<feature type="region of interest" description="DNA-binding and helicase activity, interacts with RecC" evidence="15">
    <location>
        <begin position="1"/>
        <end position="922"/>
    </location>
</feature>
<dbReference type="GO" id="GO:0000724">
    <property type="term" value="P:double-strand break repair via homologous recombination"/>
    <property type="evidence" value="ECO:0007669"/>
    <property type="project" value="UniProtKB-UniRule"/>
</dbReference>
<evidence type="ECO:0000313" key="23">
    <source>
        <dbReference type="Proteomes" id="UP000287865"/>
    </source>
</evidence>
<evidence type="ECO:0000256" key="2">
    <source>
        <dbReference type="ARBA" id="ARBA00022723"/>
    </source>
</evidence>
<feature type="region of interest" description="Nuclease activity, interacts with RecD and RecA" evidence="15">
    <location>
        <begin position="962"/>
        <end position="1253"/>
    </location>
</feature>
<dbReference type="GO" id="GO:0005524">
    <property type="term" value="F:ATP binding"/>
    <property type="evidence" value="ECO:0007669"/>
    <property type="project" value="UniProtKB-UniRule"/>
</dbReference>
<dbReference type="EMBL" id="PIPK01000008">
    <property type="protein sequence ID" value="RUO23755.1"/>
    <property type="molecule type" value="Genomic_DNA"/>
</dbReference>
<dbReference type="SUPFAM" id="SSF52980">
    <property type="entry name" value="Restriction endonuclease-like"/>
    <property type="match status" value="1"/>
</dbReference>
<keyword evidence="8 15" id="KW-0067">ATP-binding</keyword>
<evidence type="ECO:0000256" key="15">
    <source>
        <dbReference type="HAMAP-Rule" id="MF_01485"/>
    </source>
</evidence>
<protein>
    <recommendedName>
        <fullName evidence="15">RecBCD enzyme subunit RecB</fullName>
        <ecNumber evidence="15">3.1.11.5</ecNumber>
        <ecNumber evidence="15">5.6.2.4</ecNumber>
    </recommendedName>
    <alternativeName>
        <fullName evidence="15">DNA 3'-5' helicase subunit RecB</fullName>
    </alternativeName>
    <alternativeName>
        <fullName evidence="15">Exonuclease V subunit RecB</fullName>
        <shortName evidence="15">ExoV subunit RecB</shortName>
    </alternativeName>
    <alternativeName>
        <fullName evidence="15">Helicase/nuclease RecBCD subunit RecB</fullName>
    </alternativeName>
</protein>
<feature type="domain" description="UvrD-like helicase ATP-binding" evidence="18">
    <location>
        <begin position="24"/>
        <end position="501"/>
    </location>
</feature>
<keyword evidence="2 15" id="KW-0479">Metal-binding</keyword>
<dbReference type="InterPro" id="IPR004586">
    <property type="entry name" value="RecB"/>
</dbReference>
<dbReference type="SUPFAM" id="SSF52540">
    <property type="entry name" value="P-loop containing nucleoside triphosphate hydrolases"/>
    <property type="match status" value="1"/>
</dbReference>
<dbReference type="GO" id="GO:0003677">
    <property type="term" value="F:DNA binding"/>
    <property type="evidence" value="ECO:0007669"/>
    <property type="project" value="UniProtKB-UniRule"/>
</dbReference>